<reference evidence="2" key="1">
    <citation type="submission" date="2021-01" db="EMBL/GenBank/DDBJ databases">
        <authorList>
            <consortium name="Genoscope - CEA"/>
            <person name="William W."/>
        </authorList>
    </citation>
    <scope>NUCLEOTIDE SEQUENCE</scope>
</reference>
<protein>
    <submittedName>
        <fullName evidence="2">Uncharacterized protein</fullName>
    </submittedName>
</protein>
<comment type="caution">
    <text evidence="2">The sequence shown here is derived from an EMBL/GenBank/DDBJ whole genome shotgun (WGS) entry which is preliminary data.</text>
</comment>
<proteinExistence type="predicted"/>
<dbReference type="EMBL" id="CAJJDN010000058">
    <property type="protein sequence ID" value="CAD8091847.1"/>
    <property type="molecule type" value="Genomic_DNA"/>
</dbReference>
<evidence type="ECO:0000256" key="1">
    <source>
        <dbReference type="SAM" id="MobiDB-lite"/>
    </source>
</evidence>
<accession>A0A8S1NFE6</accession>
<keyword evidence="3" id="KW-1185">Reference proteome</keyword>
<gene>
    <name evidence="2" type="ORF">PSON_ATCC_30995.1.T0580087</name>
</gene>
<evidence type="ECO:0000313" key="3">
    <source>
        <dbReference type="Proteomes" id="UP000692954"/>
    </source>
</evidence>
<organism evidence="2 3">
    <name type="scientific">Paramecium sonneborni</name>
    <dbReference type="NCBI Taxonomy" id="65129"/>
    <lineage>
        <taxon>Eukaryota</taxon>
        <taxon>Sar</taxon>
        <taxon>Alveolata</taxon>
        <taxon>Ciliophora</taxon>
        <taxon>Intramacronucleata</taxon>
        <taxon>Oligohymenophorea</taxon>
        <taxon>Peniculida</taxon>
        <taxon>Parameciidae</taxon>
        <taxon>Paramecium</taxon>
    </lineage>
</organism>
<feature type="compositionally biased region" description="Basic and acidic residues" evidence="1">
    <location>
        <begin position="38"/>
        <end position="47"/>
    </location>
</feature>
<feature type="region of interest" description="Disordered" evidence="1">
    <location>
        <begin position="28"/>
        <end position="47"/>
    </location>
</feature>
<name>A0A8S1NFE6_9CILI</name>
<dbReference type="Proteomes" id="UP000692954">
    <property type="component" value="Unassembled WGS sequence"/>
</dbReference>
<sequence>MWFEDQKACPDNRIPKTLLDNIKDSTGSFQTAKMADSMNEKRPGLNQ</sequence>
<dbReference type="AlphaFoldDB" id="A0A8S1NFE6"/>
<evidence type="ECO:0000313" key="2">
    <source>
        <dbReference type="EMBL" id="CAD8091847.1"/>
    </source>
</evidence>